<sequence length="167" mass="18835">MGKIELRKWTFHDKENLMAICNAVNRGYLSNRLPFPYTESDAKWWLDMVEEHDGKDGIFRAVLVDGTIVGNITVEQKSDVYGKDAEIGYLLITEKWSQGIMTEAVGQICNLAFSSLDIIRITGLVYEANSGSRRVLEKNGFILEGILKHAVVKDGSIYNLCIYGKLR</sequence>
<organism evidence="5 6">
    <name type="scientific">Enterocloster aldenensis</name>
    <dbReference type="NCBI Taxonomy" id="358742"/>
    <lineage>
        <taxon>Bacteria</taxon>
        <taxon>Bacillati</taxon>
        <taxon>Bacillota</taxon>
        <taxon>Clostridia</taxon>
        <taxon>Lachnospirales</taxon>
        <taxon>Lachnospiraceae</taxon>
        <taxon>Enterocloster</taxon>
    </lineage>
</organism>
<dbReference type="Pfam" id="PF13302">
    <property type="entry name" value="Acetyltransf_3"/>
    <property type="match status" value="1"/>
</dbReference>
<reference evidence="5" key="1">
    <citation type="submission" date="2022-01" db="EMBL/GenBank/DDBJ databases">
        <title>Collection of gut derived symbiotic bacterial strains cultured from healthy donors.</title>
        <authorList>
            <person name="Lin H."/>
            <person name="Kohout C."/>
            <person name="Waligurski E."/>
            <person name="Pamer E.G."/>
        </authorList>
    </citation>
    <scope>NUCLEOTIDE SEQUENCE</scope>
    <source>
        <strain evidence="5">DFI.6.55</strain>
    </source>
</reference>
<evidence type="ECO:0000313" key="5">
    <source>
        <dbReference type="EMBL" id="MCG4747078.1"/>
    </source>
</evidence>
<feature type="domain" description="N-acetyltransferase" evidence="4">
    <location>
        <begin position="4"/>
        <end position="167"/>
    </location>
</feature>
<dbReference type="PROSITE" id="PS51186">
    <property type="entry name" value="GNAT"/>
    <property type="match status" value="1"/>
</dbReference>
<name>A0AAW5BUV0_9FIRM</name>
<dbReference type="Proteomes" id="UP001299608">
    <property type="component" value="Unassembled WGS sequence"/>
</dbReference>
<dbReference type="EMBL" id="JAKNGE010000021">
    <property type="protein sequence ID" value="MCG4747078.1"/>
    <property type="molecule type" value="Genomic_DNA"/>
</dbReference>
<evidence type="ECO:0000259" key="4">
    <source>
        <dbReference type="PROSITE" id="PS51186"/>
    </source>
</evidence>
<comment type="caution">
    <text evidence="5">The sequence shown here is derived from an EMBL/GenBank/DDBJ whole genome shotgun (WGS) entry which is preliminary data.</text>
</comment>
<evidence type="ECO:0000256" key="1">
    <source>
        <dbReference type="ARBA" id="ARBA00022679"/>
    </source>
</evidence>
<evidence type="ECO:0000256" key="3">
    <source>
        <dbReference type="ARBA" id="ARBA00038502"/>
    </source>
</evidence>
<dbReference type="InterPro" id="IPR051531">
    <property type="entry name" value="N-acetyltransferase"/>
</dbReference>
<evidence type="ECO:0000313" key="6">
    <source>
        <dbReference type="Proteomes" id="UP001299608"/>
    </source>
</evidence>
<accession>A0AAW5BUV0</accession>
<dbReference type="GO" id="GO:0016747">
    <property type="term" value="F:acyltransferase activity, transferring groups other than amino-acyl groups"/>
    <property type="evidence" value="ECO:0007669"/>
    <property type="project" value="InterPro"/>
</dbReference>
<dbReference type="InterPro" id="IPR000182">
    <property type="entry name" value="GNAT_dom"/>
</dbReference>
<dbReference type="Gene3D" id="3.40.630.30">
    <property type="match status" value="1"/>
</dbReference>
<protein>
    <submittedName>
        <fullName evidence="5">GNAT family N-acetyltransferase</fullName>
    </submittedName>
</protein>
<dbReference type="AlphaFoldDB" id="A0AAW5BUV0"/>
<comment type="similarity">
    <text evidence="3">Belongs to the acetyltransferase family. RimJ subfamily.</text>
</comment>
<keyword evidence="2" id="KW-0012">Acyltransferase</keyword>
<evidence type="ECO:0000256" key="2">
    <source>
        <dbReference type="ARBA" id="ARBA00023315"/>
    </source>
</evidence>
<dbReference type="RefSeq" id="WP_238053675.1">
    <property type="nucleotide sequence ID" value="NZ_JAKNGE010000021.1"/>
</dbReference>
<dbReference type="PANTHER" id="PTHR43792">
    <property type="entry name" value="GNAT FAMILY, PUTATIVE (AFU_ORTHOLOGUE AFUA_3G00765)-RELATED-RELATED"/>
    <property type="match status" value="1"/>
</dbReference>
<dbReference type="PANTHER" id="PTHR43792:SF8">
    <property type="entry name" value="[RIBOSOMAL PROTEIN US5]-ALANINE N-ACETYLTRANSFERASE"/>
    <property type="match status" value="1"/>
</dbReference>
<proteinExistence type="inferred from homology"/>
<dbReference type="InterPro" id="IPR016181">
    <property type="entry name" value="Acyl_CoA_acyltransferase"/>
</dbReference>
<gene>
    <name evidence="5" type="ORF">L0N08_16755</name>
</gene>
<dbReference type="SUPFAM" id="SSF55729">
    <property type="entry name" value="Acyl-CoA N-acyltransferases (Nat)"/>
    <property type="match status" value="1"/>
</dbReference>
<keyword evidence="1" id="KW-0808">Transferase</keyword>